<evidence type="ECO:0000313" key="2">
    <source>
        <dbReference type="Proteomes" id="UP000024635"/>
    </source>
</evidence>
<reference evidence="2" key="1">
    <citation type="journal article" date="2015" name="Nat. Genet.">
        <title>The genome and transcriptome of the zoonotic hookworm Ancylostoma ceylanicum identify infection-specific gene families.</title>
        <authorList>
            <person name="Schwarz E.M."/>
            <person name="Hu Y."/>
            <person name="Antoshechkin I."/>
            <person name="Miller M.M."/>
            <person name="Sternberg P.W."/>
            <person name="Aroian R.V."/>
        </authorList>
    </citation>
    <scope>NUCLEOTIDE SEQUENCE</scope>
    <source>
        <strain evidence="2">HY135</strain>
    </source>
</reference>
<organism evidence="1 2">
    <name type="scientific">Ancylostoma ceylanicum</name>
    <dbReference type="NCBI Taxonomy" id="53326"/>
    <lineage>
        <taxon>Eukaryota</taxon>
        <taxon>Metazoa</taxon>
        <taxon>Ecdysozoa</taxon>
        <taxon>Nematoda</taxon>
        <taxon>Chromadorea</taxon>
        <taxon>Rhabditida</taxon>
        <taxon>Rhabditina</taxon>
        <taxon>Rhabditomorpha</taxon>
        <taxon>Strongyloidea</taxon>
        <taxon>Ancylostomatidae</taxon>
        <taxon>Ancylostomatinae</taxon>
        <taxon>Ancylostoma</taxon>
    </lineage>
</organism>
<accession>A0A016WIB7</accession>
<comment type="caution">
    <text evidence="1">The sequence shown here is derived from an EMBL/GenBank/DDBJ whole genome shotgun (WGS) entry which is preliminary data.</text>
</comment>
<keyword evidence="2" id="KW-1185">Reference proteome</keyword>
<sequence length="72" mass="8411">MCYIQDWLTAILRGLFQKYSQHRSRALPLASLGGDLRRRYSPDIRVFPQFLVRTCGLLAQNDGNYLLVFYDV</sequence>
<proteinExistence type="predicted"/>
<dbReference type="AlphaFoldDB" id="A0A016WIB7"/>
<dbReference type="Proteomes" id="UP000024635">
    <property type="component" value="Unassembled WGS sequence"/>
</dbReference>
<protein>
    <submittedName>
        <fullName evidence="1">Uncharacterized protein</fullName>
    </submittedName>
</protein>
<name>A0A016WIB7_9BILA</name>
<gene>
    <name evidence="1" type="primary">Acey_s0681.g1478</name>
    <name evidence="1" type="ORF">Y032_0681g1478</name>
</gene>
<evidence type="ECO:0000313" key="1">
    <source>
        <dbReference type="EMBL" id="EYC39007.1"/>
    </source>
</evidence>
<dbReference type="EMBL" id="JARK01000281">
    <property type="protein sequence ID" value="EYC39007.1"/>
    <property type="molecule type" value="Genomic_DNA"/>
</dbReference>